<reference evidence="7" key="1">
    <citation type="submission" date="2017-03" db="EMBL/GenBank/DDBJ databases">
        <authorList>
            <person name="Monnet C."/>
        </authorList>
    </citation>
    <scope>NUCLEOTIDE SEQUENCE [LARGE SCALE GENOMIC DNA]</scope>
    <source>
        <strain evidence="7">ATCC 9175</strain>
    </source>
</reference>
<dbReference type="Gene3D" id="3.40.50.12580">
    <property type="match status" value="1"/>
</dbReference>
<dbReference type="GO" id="GO:0019350">
    <property type="term" value="P:teichoic acid biosynthetic process"/>
    <property type="evidence" value="ECO:0007669"/>
    <property type="project" value="UniProtKB-KW"/>
</dbReference>
<keyword evidence="4" id="KW-0808">Transferase</keyword>
<dbReference type="Gene3D" id="3.40.50.11820">
    <property type="match status" value="1"/>
</dbReference>
<dbReference type="PANTHER" id="PTHR37316:SF3">
    <property type="entry name" value="TEICHOIC ACID GLYCEROL-PHOSPHATE TRANSFERASE"/>
    <property type="match status" value="1"/>
</dbReference>
<keyword evidence="5" id="KW-0777">Teichoic acid biosynthesis</keyword>
<comment type="subcellular location">
    <subcellularLocation>
        <location evidence="1">Cell membrane</location>
        <topology evidence="1">Peripheral membrane protein</topology>
    </subcellularLocation>
</comment>
<dbReference type="InterPro" id="IPR043148">
    <property type="entry name" value="TagF_C"/>
</dbReference>
<proteinExistence type="inferred from homology"/>
<dbReference type="EMBL" id="FXZB01000047">
    <property type="protein sequence ID" value="SMY02066.1"/>
    <property type="molecule type" value="Genomic_DNA"/>
</dbReference>
<comment type="similarity">
    <text evidence="2">Belongs to the CDP-glycerol glycerophosphotransferase family.</text>
</comment>
<dbReference type="InterPro" id="IPR043149">
    <property type="entry name" value="TagF_N"/>
</dbReference>
<protein>
    <submittedName>
        <fullName evidence="7">CDP-glycerol glycerophosphotransferase, TagB/SpsB family</fullName>
    </submittedName>
</protein>
<evidence type="ECO:0000256" key="6">
    <source>
        <dbReference type="ARBA" id="ARBA00023136"/>
    </source>
</evidence>
<evidence type="ECO:0000256" key="5">
    <source>
        <dbReference type="ARBA" id="ARBA00022944"/>
    </source>
</evidence>
<dbReference type="RefSeq" id="WP_101584941.1">
    <property type="nucleotide sequence ID" value="NZ_BJME01000015.1"/>
</dbReference>
<accession>A0A2H1KQM5</accession>
<evidence type="ECO:0000256" key="1">
    <source>
        <dbReference type="ARBA" id="ARBA00004202"/>
    </source>
</evidence>
<dbReference type="PANTHER" id="PTHR37316">
    <property type="entry name" value="TEICHOIC ACID GLYCEROL-PHOSPHATE PRIMASE"/>
    <property type="match status" value="1"/>
</dbReference>
<evidence type="ECO:0000313" key="8">
    <source>
        <dbReference type="Proteomes" id="UP000234525"/>
    </source>
</evidence>
<comment type="caution">
    <text evidence="7">The sequence shown here is derived from an EMBL/GenBank/DDBJ whole genome shotgun (WGS) entry which is preliminary data.</text>
</comment>
<dbReference type="AlphaFoldDB" id="A0A2H1KQM5"/>
<dbReference type="InterPro" id="IPR007554">
    <property type="entry name" value="Glycerophosphate_synth"/>
</dbReference>
<organism evidence="7 8">
    <name type="scientific">Brevibacterium aurantiacum</name>
    <dbReference type="NCBI Taxonomy" id="273384"/>
    <lineage>
        <taxon>Bacteria</taxon>
        <taxon>Bacillati</taxon>
        <taxon>Actinomycetota</taxon>
        <taxon>Actinomycetes</taxon>
        <taxon>Micrococcales</taxon>
        <taxon>Brevibacteriaceae</taxon>
        <taxon>Brevibacterium</taxon>
    </lineage>
</organism>
<gene>
    <name evidence="7" type="ORF">BAUR9175_03750</name>
</gene>
<dbReference type="Proteomes" id="UP000234525">
    <property type="component" value="Unassembled WGS sequence"/>
</dbReference>
<dbReference type="GO" id="GO:0047355">
    <property type="term" value="F:CDP-glycerol glycerophosphotransferase activity"/>
    <property type="evidence" value="ECO:0007669"/>
    <property type="project" value="InterPro"/>
</dbReference>
<sequence length="590" mass="67551">MPIDKTTAELGVLHGRRVTGDDFWELKISDDDELKTRYCEYQSDIAVNERVVFYESMSGARMMDSPYALFKEIFNDPAFSDYHHVWSVRSPSVIPSEYKHHPRVSFVKRNTDAHLFFLNRAKYLVGNSVQPDFLVRRPEQKFLNTWHGIAYKTLGRDINNPLGAAASVYSLLQATHVLTPCEFMTEIQLDRFSMRGVYSGDLAEVGYPRQDLTINLNAQTEQSLRTQLSLDPGKKTVLYAPTWRGQKGGARFDATHLEDDIAALSELDANVVFLAHHIMLRHIKNVDFSKIIVPPADVNTNELLAVVDLLITDYSSIFFDFLVTGKPVVHYFYDYEEYESERGLTLPPEDLPGLVIRERTDLVRVVSDLIRKEFVPPPEYISARERFCSHDDGKASERTKKWFIEGSARAVKHVPAKSRPTIVFWGGRMDTSARTRQFLDQLEREARSNQKDVTLFVSFSVQSNPVVLDTIKRLGTSISVVARKNYEMAMTEAEAIARKRTDADDPIPKETAPRSLLRGTIDRLLSKIPATIHKNDSRQSNRAPATKKELQDAMYRREYRRIFGDSEFDEIVKFNGLSLFWKKLAEHAIK</sequence>
<name>A0A2H1KQM5_BREAU</name>
<dbReference type="GO" id="GO:0005886">
    <property type="term" value="C:plasma membrane"/>
    <property type="evidence" value="ECO:0007669"/>
    <property type="project" value="UniProtKB-SubCell"/>
</dbReference>
<keyword evidence="6" id="KW-0472">Membrane</keyword>
<evidence type="ECO:0000256" key="4">
    <source>
        <dbReference type="ARBA" id="ARBA00022679"/>
    </source>
</evidence>
<keyword evidence="3" id="KW-1003">Cell membrane</keyword>
<dbReference type="Pfam" id="PF04464">
    <property type="entry name" value="Glyphos_transf"/>
    <property type="match status" value="1"/>
</dbReference>
<keyword evidence="8" id="KW-1185">Reference proteome</keyword>
<evidence type="ECO:0000313" key="7">
    <source>
        <dbReference type="EMBL" id="SMY02066.1"/>
    </source>
</evidence>
<evidence type="ECO:0000256" key="3">
    <source>
        <dbReference type="ARBA" id="ARBA00022475"/>
    </source>
</evidence>
<evidence type="ECO:0000256" key="2">
    <source>
        <dbReference type="ARBA" id="ARBA00010488"/>
    </source>
</evidence>
<dbReference type="InterPro" id="IPR051612">
    <property type="entry name" value="Teichoic_Acid_Biosynth"/>
</dbReference>
<dbReference type="SUPFAM" id="SSF53756">
    <property type="entry name" value="UDP-Glycosyltransferase/glycogen phosphorylase"/>
    <property type="match status" value="1"/>
</dbReference>